<feature type="transmembrane region" description="Helical" evidence="4">
    <location>
        <begin position="222"/>
        <end position="244"/>
    </location>
</feature>
<comment type="caution">
    <text evidence="5">The sequence shown here is derived from an EMBL/GenBank/DDBJ whole genome shotgun (WGS) entry which is preliminary data.</text>
</comment>
<feature type="transmembrane region" description="Helical" evidence="4">
    <location>
        <begin position="39"/>
        <end position="59"/>
    </location>
</feature>
<organism evidence="5 6">
    <name type="scientific">Durusdinium trenchii</name>
    <dbReference type="NCBI Taxonomy" id="1381693"/>
    <lineage>
        <taxon>Eukaryota</taxon>
        <taxon>Sar</taxon>
        <taxon>Alveolata</taxon>
        <taxon>Dinophyceae</taxon>
        <taxon>Suessiales</taxon>
        <taxon>Symbiodiniaceae</taxon>
        <taxon>Durusdinium</taxon>
    </lineage>
</organism>
<evidence type="ECO:0000256" key="3">
    <source>
        <dbReference type="ARBA" id="ARBA00022475"/>
    </source>
</evidence>
<evidence type="ECO:0000256" key="4">
    <source>
        <dbReference type="SAM" id="Phobius"/>
    </source>
</evidence>
<feature type="transmembrane region" description="Helical" evidence="4">
    <location>
        <begin position="93"/>
        <end position="111"/>
    </location>
</feature>
<dbReference type="Gene3D" id="3.40.50.1820">
    <property type="entry name" value="alpha/beta hydrolase"/>
    <property type="match status" value="1"/>
</dbReference>
<dbReference type="Gene3D" id="1.20.1740.10">
    <property type="entry name" value="Amino acid/polyamine transporter I"/>
    <property type="match status" value="1"/>
</dbReference>
<dbReference type="InterPro" id="IPR029058">
    <property type="entry name" value="AB_hydrolase_fold"/>
</dbReference>
<dbReference type="SUPFAM" id="SSF53474">
    <property type="entry name" value="alpha/beta-Hydrolases"/>
    <property type="match status" value="1"/>
</dbReference>
<dbReference type="PANTHER" id="PTHR45826">
    <property type="entry name" value="POLYAMINE TRANSPORTER PUT1"/>
    <property type="match status" value="1"/>
</dbReference>
<name>A0ABP0IF33_9DINO</name>
<keyword evidence="3" id="KW-1003">Cell membrane</keyword>
<comment type="subcellular location">
    <subcellularLocation>
        <location evidence="1">Cell membrane</location>
        <topology evidence="1">Multi-pass membrane protein</topology>
    </subcellularLocation>
</comment>
<keyword evidence="2" id="KW-0813">Transport</keyword>
<evidence type="ECO:0000313" key="6">
    <source>
        <dbReference type="Proteomes" id="UP001642484"/>
    </source>
</evidence>
<feature type="transmembrane region" description="Helical" evidence="4">
    <location>
        <begin position="375"/>
        <end position="395"/>
    </location>
</feature>
<keyword evidence="6" id="KW-1185">Reference proteome</keyword>
<sequence>MSREGKLHTRHVASLAFAMTCAGPFGVEAAVRCFGAPAFFLGLFVTMLGYVLPQIFMTCELSMMPPLSNRGVVTWISRAFGGKAGECIGLNMLLYQIVDLATYTTVIVGYAESAGYEVHSGLPAIAPLLAISVGLCVNLLAVEMAAEVFMGVLALVLLPFLLGLRWSVPSLLGTNFWSGATVTQPSKDWNLFFSSLIWLNTGWDSFGNLAEEVAGPRQLLQGLLWAALAAFIVYLLCTWQALGAEGSWQDGYLAIAYRRFWQPLGIWVCISAALANTLLYTSELAVVARFLQSLGDSSEAMPQLLPSCFRRELSTGAPIVALLVTTALQLCLLLLTFVLGGWSPGPLDVLRARMERVDFQEVNIPMPPSGCRWCLNPFCPLLLLVVFWLLPLALTSDELVNQVDGSISWLVRLVAVLAIPVLLRYLVAGLVWFSIKDGLWSTSRALRDFEPDAVLAFSWGGGLALWLLAERRWTGPTLLLAPTVNAMACVSCRSSPRFPAPRSSAPVHVFHAEQDGFCPASQVAALRGAGCELHLCDDNHVLLRRQTVEEIHSCLKQLLSLSSSSGGSPIGADDDSE</sequence>
<dbReference type="PANTHER" id="PTHR45826:SF2">
    <property type="entry name" value="AMINO ACID TRANSPORTER"/>
    <property type="match status" value="1"/>
</dbReference>
<gene>
    <name evidence="5" type="ORF">CCMP2556_LOCUS6349</name>
</gene>
<keyword evidence="4" id="KW-0472">Membrane</keyword>
<protein>
    <submittedName>
        <fullName evidence="5">Uncharacterized protein</fullName>
    </submittedName>
</protein>
<keyword evidence="4" id="KW-1133">Transmembrane helix</keyword>
<dbReference type="EMBL" id="CAXAMN010002780">
    <property type="protein sequence ID" value="CAK9001201.1"/>
    <property type="molecule type" value="Genomic_DNA"/>
</dbReference>
<feature type="transmembrane region" description="Helical" evidence="4">
    <location>
        <begin position="319"/>
        <end position="342"/>
    </location>
</feature>
<feature type="transmembrane region" description="Helical" evidence="4">
    <location>
        <begin position="148"/>
        <end position="168"/>
    </location>
</feature>
<proteinExistence type="predicted"/>
<evidence type="ECO:0000256" key="2">
    <source>
        <dbReference type="ARBA" id="ARBA00022448"/>
    </source>
</evidence>
<feature type="transmembrane region" description="Helical" evidence="4">
    <location>
        <begin position="123"/>
        <end position="141"/>
    </location>
</feature>
<keyword evidence="4" id="KW-0812">Transmembrane</keyword>
<feature type="transmembrane region" description="Helical" evidence="4">
    <location>
        <begin position="264"/>
        <end position="291"/>
    </location>
</feature>
<evidence type="ECO:0000313" key="5">
    <source>
        <dbReference type="EMBL" id="CAK9001201.1"/>
    </source>
</evidence>
<evidence type="ECO:0000256" key="1">
    <source>
        <dbReference type="ARBA" id="ARBA00004651"/>
    </source>
</evidence>
<feature type="transmembrane region" description="Helical" evidence="4">
    <location>
        <begin position="453"/>
        <end position="469"/>
    </location>
</feature>
<reference evidence="5 6" key="1">
    <citation type="submission" date="2024-02" db="EMBL/GenBank/DDBJ databases">
        <authorList>
            <person name="Chen Y."/>
            <person name="Shah S."/>
            <person name="Dougan E. K."/>
            <person name="Thang M."/>
            <person name="Chan C."/>
        </authorList>
    </citation>
    <scope>NUCLEOTIDE SEQUENCE [LARGE SCALE GENOMIC DNA]</scope>
</reference>
<feature type="transmembrane region" description="Helical" evidence="4">
    <location>
        <begin position="407"/>
        <end position="433"/>
    </location>
</feature>
<dbReference type="InterPro" id="IPR044566">
    <property type="entry name" value="RMV1-like"/>
</dbReference>
<dbReference type="Proteomes" id="UP001642484">
    <property type="component" value="Unassembled WGS sequence"/>
</dbReference>
<accession>A0ABP0IF33</accession>